<keyword evidence="3" id="KW-1185">Reference proteome</keyword>
<protein>
    <submittedName>
        <fullName evidence="2">Uncharacterized protein</fullName>
    </submittedName>
</protein>
<gene>
    <name evidence="2" type="ORF">GBAR_LOCUS9460</name>
</gene>
<dbReference type="AlphaFoldDB" id="A0AA35RP83"/>
<feature type="region of interest" description="Disordered" evidence="1">
    <location>
        <begin position="24"/>
        <end position="56"/>
    </location>
</feature>
<evidence type="ECO:0000313" key="2">
    <source>
        <dbReference type="EMBL" id="CAI8015230.1"/>
    </source>
</evidence>
<name>A0AA35RP83_GEOBA</name>
<evidence type="ECO:0000313" key="3">
    <source>
        <dbReference type="Proteomes" id="UP001174909"/>
    </source>
</evidence>
<reference evidence="2" key="1">
    <citation type="submission" date="2023-03" db="EMBL/GenBank/DDBJ databases">
        <authorList>
            <person name="Steffen K."/>
            <person name="Cardenas P."/>
        </authorList>
    </citation>
    <scope>NUCLEOTIDE SEQUENCE</scope>
</reference>
<comment type="caution">
    <text evidence="2">The sequence shown here is derived from an EMBL/GenBank/DDBJ whole genome shotgun (WGS) entry which is preliminary data.</text>
</comment>
<dbReference type="EMBL" id="CASHTH010001429">
    <property type="protein sequence ID" value="CAI8015230.1"/>
    <property type="molecule type" value="Genomic_DNA"/>
</dbReference>
<organism evidence="2 3">
    <name type="scientific">Geodia barretti</name>
    <name type="common">Barrett's horny sponge</name>
    <dbReference type="NCBI Taxonomy" id="519541"/>
    <lineage>
        <taxon>Eukaryota</taxon>
        <taxon>Metazoa</taxon>
        <taxon>Porifera</taxon>
        <taxon>Demospongiae</taxon>
        <taxon>Heteroscleromorpha</taxon>
        <taxon>Tetractinellida</taxon>
        <taxon>Astrophorina</taxon>
        <taxon>Geodiidae</taxon>
        <taxon>Geodia</taxon>
    </lineage>
</organism>
<evidence type="ECO:0000256" key="1">
    <source>
        <dbReference type="SAM" id="MobiDB-lite"/>
    </source>
</evidence>
<dbReference type="Proteomes" id="UP001174909">
    <property type="component" value="Unassembled WGS sequence"/>
</dbReference>
<accession>A0AA35RP83</accession>
<proteinExistence type="predicted"/>
<sequence>MLDAVPGEREKWSSPGLLLLSPSVMESSPATLSPAPPPPPPSLTPPPPSLDLTQWPASLPTLTTPVLWWPVTLGALDLLPTPHSTLNKTSSERSLKLEHITAAVVKELKSSCSECGPEMIDNQLFVCYPESPSFLTYRARLEGTSERDSGSLVSLIEAWVRGGEASLIMTGVLMTVDSHCSVAISSLNEPECSTDMPA</sequence>
<feature type="compositionally biased region" description="Pro residues" evidence="1">
    <location>
        <begin position="34"/>
        <end position="49"/>
    </location>
</feature>
<feature type="non-terminal residue" evidence="2">
    <location>
        <position position="1"/>
    </location>
</feature>
<feature type="compositionally biased region" description="Low complexity" evidence="1">
    <location>
        <begin position="24"/>
        <end position="33"/>
    </location>
</feature>